<feature type="compositionally biased region" description="Low complexity" evidence="6">
    <location>
        <begin position="316"/>
        <end position="328"/>
    </location>
</feature>
<feature type="compositionally biased region" description="Basic and acidic residues" evidence="6">
    <location>
        <begin position="548"/>
        <end position="560"/>
    </location>
</feature>
<dbReference type="OrthoDB" id="4097008at2759"/>
<evidence type="ECO:0000256" key="3">
    <source>
        <dbReference type="ARBA" id="ARBA00010707"/>
    </source>
</evidence>
<feature type="compositionally biased region" description="Polar residues" evidence="6">
    <location>
        <begin position="226"/>
        <end position="240"/>
    </location>
</feature>
<gene>
    <name evidence="7" type="ORF">PV06_04532</name>
</gene>
<feature type="compositionally biased region" description="Polar residues" evidence="6">
    <location>
        <begin position="522"/>
        <end position="536"/>
    </location>
</feature>
<dbReference type="RefSeq" id="XP_016263641.1">
    <property type="nucleotide sequence ID" value="XM_016405435.1"/>
</dbReference>
<dbReference type="GeneID" id="27356606"/>
<dbReference type="GO" id="GO:0005780">
    <property type="term" value="C:extrinsic component of intraperoxisomal membrane"/>
    <property type="evidence" value="ECO:0007669"/>
    <property type="project" value="InterPro"/>
</dbReference>
<feature type="compositionally biased region" description="Basic residues" evidence="6">
    <location>
        <begin position="197"/>
        <end position="206"/>
    </location>
</feature>
<accession>A0A0D2DLX3</accession>
<keyword evidence="5" id="KW-0472">Membrane</keyword>
<feature type="region of interest" description="Disordered" evidence="6">
    <location>
        <begin position="197"/>
        <end position="652"/>
    </location>
</feature>
<comment type="similarity">
    <text evidence="3">Belongs to the INP1 family.</text>
</comment>
<comment type="subcellular location">
    <subcellularLocation>
        <location evidence="2">Peroxisome membrane</location>
        <topology evidence="2">Peripheral membrane protein</topology>
    </subcellularLocation>
</comment>
<protein>
    <recommendedName>
        <fullName evidence="4">Inheritance of peroxisomes protein 1</fullName>
    </recommendedName>
</protein>
<evidence type="ECO:0000313" key="8">
    <source>
        <dbReference type="Proteomes" id="UP000053342"/>
    </source>
</evidence>
<dbReference type="HOGENOM" id="CLU_364859_0_0_1"/>
<organism evidence="7 8">
    <name type="scientific">Exophiala oligosperma</name>
    <dbReference type="NCBI Taxonomy" id="215243"/>
    <lineage>
        <taxon>Eukaryota</taxon>
        <taxon>Fungi</taxon>
        <taxon>Dikarya</taxon>
        <taxon>Ascomycota</taxon>
        <taxon>Pezizomycotina</taxon>
        <taxon>Eurotiomycetes</taxon>
        <taxon>Chaetothyriomycetidae</taxon>
        <taxon>Chaetothyriales</taxon>
        <taxon>Herpotrichiellaceae</taxon>
        <taxon>Exophiala</taxon>
    </lineage>
</organism>
<dbReference type="InterPro" id="IPR024758">
    <property type="entry name" value="Inp1"/>
</dbReference>
<proteinExistence type="inferred from homology"/>
<feature type="compositionally biased region" description="Low complexity" evidence="6">
    <location>
        <begin position="440"/>
        <end position="471"/>
    </location>
</feature>
<dbReference type="Proteomes" id="UP000053342">
    <property type="component" value="Unassembled WGS sequence"/>
</dbReference>
<dbReference type="Pfam" id="PF12634">
    <property type="entry name" value="Inp1"/>
    <property type="match status" value="1"/>
</dbReference>
<feature type="compositionally biased region" description="Low complexity" evidence="6">
    <location>
        <begin position="211"/>
        <end position="220"/>
    </location>
</feature>
<dbReference type="STRING" id="215243.A0A0D2DLX3"/>
<feature type="compositionally biased region" description="Polar residues" evidence="6">
    <location>
        <begin position="741"/>
        <end position="753"/>
    </location>
</feature>
<feature type="compositionally biased region" description="Acidic residues" evidence="6">
    <location>
        <begin position="754"/>
        <end position="763"/>
    </location>
</feature>
<dbReference type="VEuPathDB" id="FungiDB:PV06_04532"/>
<feature type="compositionally biased region" description="Basic and acidic residues" evidence="6">
    <location>
        <begin position="384"/>
        <end position="407"/>
    </location>
</feature>
<feature type="region of interest" description="Disordered" evidence="6">
    <location>
        <begin position="705"/>
        <end position="763"/>
    </location>
</feature>
<dbReference type="GO" id="GO:0045033">
    <property type="term" value="P:peroxisome inheritance"/>
    <property type="evidence" value="ECO:0007669"/>
    <property type="project" value="InterPro"/>
</dbReference>
<dbReference type="AlphaFoldDB" id="A0A0D2DLX3"/>
<comment type="function">
    <text evidence="1">Required for peroxisome inheritance.</text>
</comment>
<dbReference type="EMBL" id="KN847335">
    <property type="protein sequence ID" value="KIW43425.1"/>
    <property type="molecule type" value="Genomic_DNA"/>
</dbReference>
<reference evidence="7 8" key="1">
    <citation type="submission" date="2015-01" db="EMBL/GenBank/DDBJ databases">
        <title>The Genome Sequence of Exophiala oligosperma CBS72588.</title>
        <authorList>
            <consortium name="The Broad Institute Genomics Platform"/>
            <person name="Cuomo C."/>
            <person name="de Hoog S."/>
            <person name="Gorbushina A."/>
            <person name="Stielow B."/>
            <person name="Teixiera M."/>
            <person name="Abouelleil A."/>
            <person name="Chapman S.B."/>
            <person name="Priest M."/>
            <person name="Young S.K."/>
            <person name="Wortman J."/>
            <person name="Nusbaum C."/>
            <person name="Birren B."/>
        </authorList>
    </citation>
    <scope>NUCLEOTIDE SEQUENCE [LARGE SCALE GENOMIC DNA]</scope>
    <source>
        <strain evidence="7 8">CBS 72588</strain>
    </source>
</reference>
<feature type="compositionally biased region" description="Basic and acidic residues" evidence="6">
    <location>
        <begin position="329"/>
        <end position="353"/>
    </location>
</feature>
<sequence length="763" mass="84223">MATHSYGDRPPLQGFRRSFTLPARQLSVHERAGLDRSDADANVLFSHPSARIIAFSPPKESIPAQNKDIPPDTDYPVDTIETLPWRSRTETLAATGQIMIEKVRGSSNFLKSADQKVIHTIMRNSQCWCVDGESKFVLRTGKFRYYRIELPSETQEDKQKVEELKTVLSKVLRYERTPCPFKRAFHVDLPEDAITPRRKGVWKRRPPSQPTSPSTDPLPLRRSKTSRAWSLQGPTSSTPLHTYGRRGSDYGYSLSRDTSPIPSLEGDRWRPSTPSSLASSEMMSDRAHEESYSQDDEGHSDNPSPMPEDHVLTAESDLQSNSRSSSKSSIDRQSDHATEVESTALRDIDHTESDIISQAHPVEIAAKEDPSANSVTTDVPSIAEDGHTAGDQSHNEKTESFSHRLEDNSDQTGSTKEEPDSQEFLQVTEESVVPEEESSPEQLSPPADPAPASAQAEISSASSIDEYASESQPASDIANSDPISTQNDSQKEKVSIEAKQSLLDLNAVDEAEEPSKDDDARSSVSSLDSFHTTNSLAEDFSEQSIRAFDTEKTPKDEKFDPFSLSKPQHKRGVSEMTITASNVDARQSADDSSDKPSTPALGRSPTSDSSWPEVCTPESPVTAGLRRRLEKKRSLSPLPPSTTIFSPPSPTQGNHFTSEILHKACNIALVKPIEAVVLLVHILARIAGGATVSDLLSGDLFRKPDQHRRRSSFPDQVSSRHHGSDDEDDFGIPIRRRRSLSDSPRMSTAISNDNDTDSMFDLD</sequence>
<evidence type="ECO:0000256" key="4">
    <source>
        <dbReference type="ARBA" id="ARBA00021397"/>
    </source>
</evidence>
<evidence type="ECO:0000256" key="2">
    <source>
        <dbReference type="ARBA" id="ARBA00004421"/>
    </source>
</evidence>
<evidence type="ECO:0000256" key="5">
    <source>
        <dbReference type="ARBA" id="ARBA00023136"/>
    </source>
</evidence>
<feature type="compositionally biased region" description="Basic and acidic residues" evidence="6">
    <location>
        <begin position="283"/>
        <end position="300"/>
    </location>
</feature>
<evidence type="ECO:0000256" key="1">
    <source>
        <dbReference type="ARBA" id="ARBA00003594"/>
    </source>
</evidence>
<name>A0A0D2DLX3_9EURO</name>
<keyword evidence="8" id="KW-1185">Reference proteome</keyword>
<evidence type="ECO:0000313" key="7">
    <source>
        <dbReference type="EMBL" id="KIW43425.1"/>
    </source>
</evidence>
<feature type="compositionally biased region" description="Polar residues" evidence="6">
    <location>
        <begin position="576"/>
        <end position="585"/>
    </location>
</feature>
<feature type="compositionally biased region" description="Polar residues" evidence="6">
    <location>
        <begin position="272"/>
        <end position="282"/>
    </location>
</feature>
<evidence type="ECO:0000256" key="6">
    <source>
        <dbReference type="SAM" id="MobiDB-lite"/>
    </source>
</evidence>
<feature type="compositionally biased region" description="Polar residues" evidence="6">
    <location>
        <begin position="472"/>
        <end position="488"/>
    </location>
</feature>